<accession>A0ABX5ZW83</accession>
<organism evidence="2 3">
    <name type="scientific">Streptomyces tendae</name>
    <dbReference type="NCBI Taxonomy" id="1932"/>
    <lineage>
        <taxon>Bacteria</taxon>
        <taxon>Bacillati</taxon>
        <taxon>Actinomycetota</taxon>
        <taxon>Actinomycetes</taxon>
        <taxon>Kitasatosporales</taxon>
        <taxon>Streptomycetaceae</taxon>
        <taxon>Streptomyces</taxon>
    </lineage>
</organism>
<sequence>MPSKLGKQMSDLIRGQQPKPSTGQSKADEIRGYYKQGLQQIRGQRNMHPERRRVEVAQLYATTQAALKKVQREQIEADRETFAKLERQLWGFDDVRASAIGSADRAAVDGTVRDAQDRAAKLKKPGEAARALDAAEQAGDKVLARAIAKRAHDMDWDDVVTGYLSTRPTDAERYQQAGEIYTRQNTTGGALTHGFLGALGTPEELRGLSGKDIAAMAEPQDSAA</sequence>
<feature type="region of interest" description="Disordered" evidence="1">
    <location>
        <begin position="1"/>
        <end position="27"/>
    </location>
</feature>
<keyword evidence="3" id="KW-1185">Reference proteome</keyword>
<dbReference type="RefSeq" id="WP_150156186.1">
    <property type="nucleotide sequence ID" value="NZ_CP043959.1"/>
</dbReference>
<reference evidence="2 3" key="1">
    <citation type="submission" date="2019-09" db="EMBL/GenBank/DDBJ databases">
        <title>Draft genome sequence of the Ebosin-producing strain Streptomyces sp. 139.</title>
        <authorList>
            <person name="Ai L."/>
            <person name="Geng M."/>
            <person name="Ma M."/>
            <person name="Bai L."/>
        </authorList>
    </citation>
    <scope>NUCLEOTIDE SEQUENCE [LARGE SCALE GENOMIC DNA]</scope>
    <source>
        <strain evidence="2 3">139</strain>
    </source>
</reference>
<dbReference type="Proteomes" id="UP000324308">
    <property type="component" value="Chromosome"/>
</dbReference>
<gene>
    <name evidence="2" type="ORF">F3L20_24580</name>
</gene>
<dbReference type="EMBL" id="CP043959">
    <property type="protein sequence ID" value="QER88605.1"/>
    <property type="molecule type" value="Genomic_DNA"/>
</dbReference>
<evidence type="ECO:0000256" key="1">
    <source>
        <dbReference type="SAM" id="MobiDB-lite"/>
    </source>
</evidence>
<evidence type="ECO:0000313" key="3">
    <source>
        <dbReference type="Proteomes" id="UP000324308"/>
    </source>
</evidence>
<protein>
    <submittedName>
        <fullName evidence="2">Uncharacterized protein</fullName>
    </submittedName>
</protein>
<name>A0ABX5ZW83_STRTE</name>
<proteinExistence type="predicted"/>
<evidence type="ECO:0000313" key="2">
    <source>
        <dbReference type="EMBL" id="QER88605.1"/>
    </source>
</evidence>